<organism evidence="1 2">
    <name type="scientific">Daphnia magna</name>
    <dbReference type="NCBI Taxonomy" id="35525"/>
    <lineage>
        <taxon>Eukaryota</taxon>
        <taxon>Metazoa</taxon>
        <taxon>Ecdysozoa</taxon>
        <taxon>Arthropoda</taxon>
        <taxon>Crustacea</taxon>
        <taxon>Branchiopoda</taxon>
        <taxon>Diplostraca</taxon>
        <taxon>Cladocera</taxon>
        <taxon>Anomopoda</taxon>
        <taxon>Daphniidae</taxon>
        <taxon>Daphnia</taxon>
    </lineage>
</organism>
<comment type="caution">
    <text evidence="1">The sequence shown here is derived from an EMBL/GenBank/DDBJ whole genome shotgun (WGS) entry which is preliminary data.</text>
</comment>
<dbReference type="Proteomes" id="UP000076858">
    <property type="component" value="Unassembled WGS sequence"/>
</dbReference>
<keyword evidence="2" id="KW-1185">Reference proteome</keyword>
<reference evidence="1 2" key="1">
    <citation type="submission" date="2016-03" db="EMBL/GenBank/DDBJ databases">
        <title>EvidentialGene: Evidence-directed Construction of Genes on Genomes.</title>
        <authorList>
            <person name="Gilbert D.G."/>
            <person name="Choi J.-H."/>
            <person name="Mockaitis K."/>
            <person name="Colbourne J."/>
            <person name="Pfrender M."/>
        </authorList>
    </citation>
    <scope>NUCLEOTIDE SEQUENCE [LARGE SCALE GENOMIC DNA]</scope>
    <source>
        <strain evidence="1 2">Xinb3</strain>
        <tissue evidence="1">Complete organism</tissue>
    </source>
</reference>
<name>A0A164PG56_9CRUS</name>
<accession>A0A164PG56</accession>
<protein>
    <submittedName>
        <fullName evidence="1">Uncharacterized protein</fullName>
    </submittedName>
</protein>
<sequence length="74" mass="8644">MRNGGYQTFPIKAKDIDVGDRLPRGQVQEFFGGKQRERERRTLHNRRNAVRKNQVGSERAPNGLSYSCFCYIIR</sequence>
<dbReference type="AlphaFoldDB" id="A0A164PG56"/>
<evidence type="ECO:0000313" key="1">
    <source>
        <dbReference type="EMBL" id="KZS06802.1"/>
    </source>
</evidence>
<evidence type="ECO:0000313" key="2">
    <source>
        <dbReference type="Proteomes" id="UP000076858"/>
    </source>
</evidence>
<proteinExistence type="predicted"/>
<dbReference type="EMBL" id="LRGB01002591">
    <property type="protein sequence ID" value="KZS06802.1"/>
    <property type="molecule type" value="Genomic_DNA"/>
</dbReference>
<gene>
    <name evidence="1" type="ORF">APZ42_029621</name>
</gene>